<dbReference type="SMART" id="SM00065">
    <property type="entry name" value="GAF"/>
    <property type="match status" value="1"/>
</dbReference>
<dbReference type="Gene3D" id="1.10.3210.10">
    <property type="entry name" value="Hypothetical protein af1432"/>
    <property type="match status" value="2"/>
</dbReference>
<evidence type="ECO:0000259" key="1">
    <source>
        <dbReference type="PROSITE" id="PS51832"/>
    </source>
</evidence>
<dbReference type="Pfam" id="PF13487">
    <property type="entry name" value="HD_5"/>
    <property type="match status" value="1"/>
</dbReference>
<sequence>MTEHTDSSSQVHSAAGVASADLQRLIEVGIALSAERNHDRLTELILLEAKAFANADGGTLYLVSDDGRSLAFKILRNDTLKTAMGGTTGTAIPFPALPLYNPQTGEPNHNNVATHVALNGQSINIEDAYTAQGFDFSGTKKFDAGTGYRSKSFLTIPLKNTHDEVIGVLQLINAQNDSGEVIAFSSTVQPLVEALASQAAVAIDNQRLLQAQRDLMDSFIKVLARAIDAKSPYTGGHCERVPVIAKMLARAACEQTEGPFADYQLSEDDWYELHLAAWLHDCGKVTTPEYVVDKATKLETIYDRIHEVRTRFEVMRRDAEIAMLRRQLAGEDAALCEQDFAEQVAALEADFAFIAESNIGGEFMAPDKVERCKQIAERTWTRYFDRTLGLSWEETQRLQAAPPPPAPAVEKLLEDRAEHIVGVYNRGELYNMCIQRGTLTNEERKVINDHIVLTQEMLRQLPFPKSLKRIPAIAGNHHEKIDGTGYPHGLTGDQMTVSDKIMAIADVFEALTAADRPYKTPKKVSECVKILNFMKKDRHIDADLFELFLTSGVHDEYAQSYLRPDQCDTVDVGQYVAPRPVAPPLS</sequence>
<dbReference type="SUPFAM" id="SSF55781">
    <property type="entry name" value="GAF domain-like"/>
    <property type="match status" value="1"/>
</dbReference>
<dbReference type="OrthoDB" id="9802066at2"/>
<dbReference type="AlphaFoldDB" id="A0A1N7MCH5"/>
<dbReference type="SMART" id="SM00471">
    <property type="entry name" value="HDc"/>
    <property type="match status" value="1"/>
</dbReference>
<proteinExistence type="predicted"/>
<dbReference type="InterPro" id="IPR003607">
    <property type="entry name" value="HD/PDEase_dom"/>
</dbReference>
<reference evidence="2 3" key="1">
    <citation type="submission" date="2017-01" db="EMBL/GenBank/DDBJ databases">
        <authorList>
            <person name="Mah S.A."/>
            <person name="Swanson W.J."/>
            <person name="Moy G.W."/>
            <person name="Vacquier V.D."/>
        </authorList>
    </citation>
    <scope>NUCLEOTIDE SEQUENCE [LARGE SCALE GENOMIC DNA]</scope>
    <source>
        <strain evidence="2 3">DSM 11589</strain>
    </source>
</reference>
<dbReference type="PANTHER" id="PTHR43155">
    <property type="entry name" value="CYCLIC DI-GMP PHOSPHODIESTERASE PA4108-RELATED"/>
    <property type="match status" value="1"/>
</dbReference>
<protein>
    <submittedName>
        <fullName evidence="2">HD-GYP domain, c-di-GMP phosphodiesterase class II (Or its inactivated variant)</fullName>
    </submittedName>
</protein>
<dbReference type="Proteomes" id="UP000185678">
    <property type="component" value="Unassembled WGS sequence"/>
</dbReference>
<feature type="domain" description="HD-GYP" evidence="1">
    <location>
        <begin position="364"/>
        <end position="564"/>
    </location>
</feature>
<accession>A0A1N7MCH5</accession>
<dbReference type="PROSITE" id="PS51832">
    <property type="entry name" value="HD_GYP"/>
    <property type="match status" value="1"/>
</dbReference>
<keyword evidence="3" id="KW-1185">Reference proteome</keyword>
<dbReference type="RefSeq" id="WP_084194832.1">
    <property type="nucleotide sequence ID" value="NZ_FTOA01000004.1"/>
</dbReference>
<dbReference type="PANTHER" id="PTHR43155:SF2">
    <property type="entry name" value="CYCLIC DI-GMP PHOSPHODIESTERASE PA4108"/>
    <property type="match status" value="1"/>
</dbReference>
<organism evidence="2 3">
    <name type="scientific">Insolitispirillum peregrinum</name>
    <dbReference type="NCBI Taxonomy" id="80876"/>
    <lineage>
        <taxon>Bacteria</taxon>
        <taxon>Pseudomonadati</taxon>
        <taxon>Pseudomonadota</taxon>
        <taxon>Alphaproteobacteria</taxon>
        <taxon>Rhodospirillales</taxon>
        <taxon>Novispirillaceae</taxon>
        <taxon>Insolitispirillum</taxon>
    </lineage>
</organism>
<dbReference type="Pfam" id="PF01590">
    <property type="entry name" value="GAF"/>
    <property type="match status" value="1"/>
</dbReference>
<dbReference type="GO" id="GO:0008081">
    <property type="term" value="F:phosphoric diester hydrolase activity"/>
    <property type="evidence" value="ECO:0007669"/>
    <property type="project" value="UniProtKB-ARBA"/>
</dbReference>
<dbReference type="EMBL" id="FTOA01000004">
    <property type="protein sequence ID" value="SIS83835.1"/>
    <property type="molecule type" value="Genomic_DNA"/>
</dbReference>
<dbReference type="SUPFAM" id="SSF109604">
    <property type="entry name" value="HD-domain/PDEase-like"/>
    <property type="match status" value="2"/>
</dbReference>
<gene>
    <name evidence="2" type="ORF">SAMN05421779_10433</name>
</gene>
<dbReference type="Gene3D" id="3.30.450.40">
    <property type="match status" value="1"/>
</dbReference>
<evidence type="ECO:0000313" key="3">
    <source>
        <dbReference type="Proteomes" id="UP000185678"/>
    </source>
</evidence>
<dbReference type="STRING" id="80876.SAMN05421779_10433"/>
<dbReference type="InterPro" id="IPR037522">
    <property type="entry name" value="HD_GYP_dom"/>
</dbReference>
<name>A0A1N7MCH5_9PROT</name>
<dbReference type="InterPro" id="IPR029016">
    <property type="entry name" value="GAF-like_dom_sf"/>
</dbReference>
<dbReference type="InterPro" id="IPR003018">
    <property type="entry name" value="GAF"/>
</dbReference>
<evidence type="ECO:0000313" key="2">
    <source>
        <dbReference type="EMBL" id="SIS83835.1"/>
    </source>
</evidence>
<dbReference type="CDD" id="cd00077">
    <property type="entry name" value="HDc"/>
    <property type="match status" value="2"/>
</dbReference>